<keyword evidence="3" id="KW-1185">Reference proteome</keyword>
<keyword evidence="1" id="KW-0732">Signal</keyword>
<accession>E1R277</accession>
<dbReference type="RefSeq" id="WP_013255421.1">
    <property type="nucleotide sequence ID" value="NC_014364.1"/>
</dbReference>
<feature type="chain" id="PRO_5003150417" evidence="1">
    <location>
        <begin position="23"/>
        <end position="289"/>
    </location>
</feature>
<evidence type="ECO:0000256" key="1">
    <source>
        <dbReference type="SAM" id="SignalP"/>
    </source>
</evidence>
<dbReference type="KEGG" id="ssm:Spirs_2859"/>
<dbReference type="OrthoDB" id="350230at2"/>
<feature type="signal peptide" evidence="1">
    <location>
        <begin position="1"/>
        <end position="22"/>
    </location>
</feature>
<evidence type="ECO:0000313" key="3">
    <source>
        <dbReference type="Proteomes" id="UP000002318"/>
    </source>
</evidence>
<reference evidence="2 3" key="1">
    <citation type="journal article" date="2010" name="Stand. Genomic Sci.">
        <title>Complete genome sequence of Spirochaeta smaragdinae type strain (SEBR 4228).</title>
        <authorList>
            <person name="Mavromatis K."/>
            <person name="Yasawong M."/>
            <person name="Chertkov O."/>
            <person name="Lapidus A."/>
            <person name="Lucas S."/>
            <person name="Nolan M."/>
            <person name="Del Rio T.G."/>
            <person name="Tice H."/>
            <person name="Cheng J.F."/>
            <person name="Pitluck S."/>
            <person name="Liolios K."/>
            <person name="Ivanova N."/>
            <person name="Tapia R."/>
            <person name="Han C."/>
            <person name="Bruce D."/>
            <person name="Goodwin L."/>
            <person name="Pati A."/>
            <person name="Chen A."/>
            <person name="Palaniappan K."/>
            <person name="Land M."/>
            <person name="Hauser L."/>
            <person name="Chang Y.J."/>
            <person name="Jeffries C.D."/>
            <person name="Detter J.C."/>
            <person name="Rohde M."/>
            <person name="Brambilla E."/>
            <person name="Spring S."/>
            <person name="Goker M."/>
            <person name="Sikorski J."/>
            <person name="Woyke T."/>
            <person name="Bristow J."/>
            <person name="Eisen J.A."/>
            <person name="Markowitz V."/>
            <person name="Hugenholtz P."/>
            <person name="Klenk H.P."/>
            <person name="Kyrpides N.C."/>
        </authorList>
    </citation>
    <scope>NUCLEOTIDE SEQUENCE [LARGE SCALE GENOMIC DNA]</scope>
    <source>
        <strain evidence="3">DSM 11293 / JCM 15392 / SEBR 4228</strain>
    </source>
</reference>
<dbReference type="STRING" id="573413.Spirs_2859"/>
<dbReference type="HOGENOM" id="CLU_924054_0_0_12"/>
<protein>
    <submittedName>
        <fullName evidence="2">OmpA family protein</fullName>
    </submittedName>
</protein>
<proteinExistence type="predicted"/>
<dbReference type="AlphaFoldDB" id="E1R277"/>
<dbReference type="eggNOG" id="COG2885">
    <property type="taxonomic scope" value="Bacteria"/>
</dbReference>
<name>E1R277_SEDSS</name>
<sequence length="289" mass="32450">MRELLIKAFLSLLCILPVSIFAAPVTSSASFPGSWTFTNDWGLGILQWKIELPIGEQDPLLPSTRKQMEREIDRAFPSIFLDTLLSITIDSSTTIGDAIEENPGLRSELTALAQTAERQESHYTTDLSSWRCSFELHVYPEIARLFINHTVAYPPNRKISLDPGAQYTGILIYVEDRLPVHGLFTASSLRRGLFPRIFDEEMNPVIDRSMVDPGILSTQGMVLYLPPERMKEAQSRVGQTPLRITARELYGRYTTDMLVTSEASGQILSNDHNIGLIEKGRIAVICNEH</sequence>
<dbReference type="Proteomes" id="UP000002318">
    <property type="component" value="Chromosome"/>
</dbReference>
<organism evidence="2 3">
    <name type="scientific">Sediminispirochaeta smaragdinae (strain DSM 11293 / JCM 15392 / SEBR 4228)</name>
    <name type="common">Spirochaeta smaragdinae</name>
    <dbReference type="NCBI Taxonomy" id="573413"/>
    <lineage>
        <taxon>Bacteria</taxon>
        <taxon>Pseudomonadati</taxon>
        <taxon>Spirochaetota</taxon>
        <taxon>Spirochaetia</taxon>
        <taxon>Spirochaetales</taxon>
        <taxon>Spirochaetaceae</taxon>
        <taxon>Sediminispirochaeta</taxon>
    </lineage>
</organism>
<evidence type="ECO:0000313" key="2">
    <source>
        <dbReference type="EMBL" id="ADK81962.1"/>
    </source>
</evidence>
<gene>
    <name evidence="2" type="ordered locus">Spirs_2859</name>
</gene>
<dbReference type="EMBL" id="CP002116">
    <property type="protein sequence ID" value="ADK81962.1"/>
    <property type="molecule type" value="Genomic_DNA"/>
</dbReference>